<gene>
    <name evidence="6" type="ORF">THAOC_09441</name>
</gene>
<accession>K0SWH1</accession>
<dbReference type="InterPro" id="IPR035979">
    <property type="entry name" value="RBD_domain_sf"/>
</dbReference>
<feature type="compositionally biased region" description="Polar residues" evidence="4">
    <location>
        <begin position="28"/>
        <end position="48"/>
    </location>
</feature>
<dbReference type="InterPro" id="IPR012677">
    <property type="entry name" value="Nucleotide-bd_a/b_plait_sf"/>
</dbReference>
<proteinExistence type="predicted"/>
<dbReference type="EMBL" id="AGNL01010238">
    <property type="protein sequence ID" value="EJK69314.1"/>
    <property type="molecule type" value="Genomic_DNA"/>
</dbReference>
<evidence type="ECO:0000259" key="5">
    <source>
        <dbReference type="PROSITE" id="PS50102"/>
    </source>
</evidence>
<dbReference type="AlphaFoldDB" id="K0SWH1"/>
<protein>
    <recommendedName>
        <fullName evidence="5">RRM domain-containing protein</fullName>
    </recommendedName>
</protein>
<name>K0SWH1_THAOC</name>
<dbReference type="Gene3D" id="3.30.70.330">
    <property type="match status" value="2"/>
</dbReference>
<comment type="caution">
    <text evidence="6">The sequence shown here is derived from an EMBL/GenBank/DDBJ whole genome shotgun (WGS) entry which is preliminary data.</text>
</comment>
<dbReference type="OrthoDB" id="439808at2759"/>
<feature type="compositionally biased region" description="Polar residues" evidence="4">
    <location>
        <begin position="397"/>
        <end position="407"/>
    </location>
</feature>
<evidence type="ECO:0000256" key="3">
    <source>
        <dbReference type="PROSITE-ProRule" id="PRU00176"/>
    </source>
</evidence>
<feature type="region of interest" description="Disordered" evidence="4">
    <location>
        <begin position="378"/>
        <end position="407"/>
    </location>
</feature>
<keyword evidence="1" id="KW-0677">Repeat</keyword>
<keyword evidence="2 3" id="KW-0694">RNA-binding</keyword>
<keyword evidence="7" id="KW-1185">Reference proteome</keyword>
<dbReference type="Proteomes" id="UP000266841">
    <property type="component" value="Unassembled WGS sequence"/>
</dbReference>
<evidence type="ECO:0000313" key="7">
    <source>
        <dbReference type="Proteomes" id="UP000266841"/>
    </source>
</evidence>
<dbReference type="SUPFAM" id="SSF54928">
    <property type="entry name" value="RNA-binding domain, RBD"/>
    <property type="match status" value="2"/>
</dbReference>
<feature type="compositionally biased region" description="Acidic residues" evidence="4">
    <location>
        <begin position="168"/>
        <end position="177"/>
    </location>
</feature>
<evidence type="ECO:0000256" key="1">
    <source>
        <dbReference type="ARBA" id="ARBA00022737"/>
    </source>
</evidence>
<reference evidence="6 7" key="1">
    <citation type="journal article" date="2012" name="Genome Biol.">
        <title>Genome and low-iron response of an oceanic diatom adapted to chronic iron limitation.</title>
        <authorList>
            <person name="Lommer M."/>
            <person name="Specht M."/>
            <person name="Roy A.S."/>
            <person name="Kraemer L."/>
            <person name="Andreson R."/>
            <person name="Gutowska M.A."/>
            <person name="Wolf J."/>
            <person name="Bergner S.V."/>
            <person name="Schilhabel M.B."/>
            <person name="Klostermeier U.C."/>
            <person name="Beiko R.G."/>
            <person name="Rosenstiel P."/>
            <person name="Hippler M."/>
            <person name="Laroche J."/>
        </authorList>
    </citation>
    <scope>NUCLEOTIDE SEQUENCE [LARGE SCALE GENOMIC DNA]</scope>
    <source>
        <strain evidence="6 7">CCMP1005</strain>
    </source>
</reference>
<feature type="compositionally biased region" description="Acidic residues" evidence="4">
    <location>
        <begin position="111"/>
        <end position="122"/>
    </location>
</feature>
<dbReference type="PANTHER" id="PTHR23236">
    <property type="entry name" value="EUKARYOTIC TRANSLATION INITIATION FACTOR 4B/4H"/>
    <property type="match status" value="1"/>
</dbReference>
<sequence>MRQVKAPTGRAAPGHRSTPGQPPHRTGTDQVSQPLKVQAKNQVNQVKPASNPVDYDKRECRLEKLEAGPAGRDYNRSTRMGEDTETKKKRRKRSRKGADLKTAVTTADEINGNDDVVEDPTQLDESAKPKEAEAANATNDIIDNGEGDDATKKKRKRKRKRKAKSPIEEENPDESSNSDDVAKLQSVDHTVFVEGLPFSASEDDVRSFFAQNGCDDILQIRLPRWQDTGRLRGFGHVVFASTETRSRALSDEVNGKNLGSRYVTVKEANAPRAGTTAGASLGGKARQQPKGCKTVYIRNLPFDATEDQILEVFRTCGKVVEGGIRIARNHVTGQSKGFCYCEFKNEEAAYSAVQRAAKPFGVTVLKRPVFVDYDEGAMKGSYRSGDGKLWSKEYGDRQQQAGRKSKR</sequence>
<feature type="domain" description="RRM" evidence="5">
    <location>
        <begin position="189"/>
        <end position="270"/>
    </location>
</feature>
<dbReference type="SMART" id="SM00360">
    <property type="entry name" value="RRM"/>
    <property type="match status" value="2"/>
</dbReference>
<feature type="compositionally biased region" description="Basic and acidic residues" evidence="4">
    <location>
        <begin position="73"/>
        <end position="86"/>
    </location>
</feature>
<dbReference type="eggNOG" id="KOG0118">
    <property type="taxonomic scope" value="Eukaryota"/>
</dbReference>
<feature type="domain" description="RRM" evidence="5">
    <location>
        <begin position="293"/>
        <end position="376"/>
    </location>
</feature>
<feature type="compositionally biased region" description="Basic residues" evidence="4">
    <location>
        <begin position="152"/>
        <end position="164"/>
    </location>
</feature>
<evidence type="ECO:0000256" key="4">
    <source>
        <dbReference type="SAM" id="MobiDB-lite"/>
    </source>
</evidence>
<feature type="region of interest" description="Disordered" evidence="4">
    <location>
        <begin position="1"/>
        <end position="181"/>
    </location>
</feature>
<evidence type="ECO:0000256" key="2">
    <source>
        <dbReference type="ARBA" id="ARBA00022884"/>
    </source>
</evidence>
<dbReference type="Pfam" id="PF00076">
    <property type="entry name" value="RRM_1"/>
    <property type="match status" value="2"/>
</dbReference>
<dbReference type="InterPro" id="IPR000504">
    <property type="entry name" value="RRM_dom"/>
</dbReference>
<organism evidence="6 7">
    <name type="scientific">Thalassiosira oceanica</name>
    <name type="common">Marine diatom</name>
    <dbReference type="NCBI Taxonomy" id="159749"/>
    <lineage>
        <taxon>Eukaryota</taxon>
        <taxon>Sar</taxon>
        <taxon>Stramenopiles</taxon>
        <taxon>Ochrophyta</taxon>
        <taxon>Bacillariophyta</taxon>
        <taxon>Coscinodiscophyceae</taxon>
        <taxon>Thalassiosirophycidae</taxon>
        <taxon>Thalassiosirales</taxon>
        <taxon>Thalassiosiraceae</taxon>
        <taxon>Thalassiosira</taxon>
    </lineage>
</organism>
<evidence type="ECO:0000313" key="6">
    <source>
        <dbReference type="EMBL" id="EJK69314.1"/>
    </source>
</evidence>
<dbReference type="PANTHER" id="PTHR23236:SF119">
    <property type="entry name" value="NUCLEAR RNA-BINDING PROTEIN SART-3"/>
    <property type="match status" value="1"/>
</dbReference>
<feature type="compositionally biased region" description="Basic and acidic residues" evidence="4">
    <location>
        <begin position="385"/>
        <end position="396"/>
    </location>
</feature>
<dbReference type="GO" id="GO:0003723">
    <property type="term" value="F:RNA binding"/>
    <property type="evidence" value="ECO:0007669"/>
    <property type="project" value="UniProtKB-UniRule"/>
</dbReference>
<dbReference type="PROSITE" id="PS50102">
    <property type="entry name" value="RRM"/>
    <property type="match status" value="2"/>
</dbReference>
<feature type="compositionally biased region" description="Basic and acidic residues" evidence="4">
    <location>
        <begin position="54"/>
        <end position="66"/>
    </location>
</feature>